<dbReference type="GO" id="GO:0004864">
    <property type="term" value="F:protein phosphatase inhibitor activity"/>
    <property type="evidence" value="ECO:0007669"/>
    <property type="project" value="InterPro"/>
</dbReference>
<feature type="region of interest" description="Disordered" evidence="1">
    <location>
        <begin position="127"/>
        <end position="269"/>
    </location>
</feature>
<proteinExistence type="predicted"/>
<dbReference type="STRING" id="1296100.A0A1B9FTR6"/>
<reference evidence="3" key="4">
    <citation type="submission" date="2024-02" db="EMBL/GenBank/DDBJ databases">
        <title>Comparative genomics of Cryptococcus and Kwoniella reveals pathogenesis evolution and contrasting modes of karyotype evolution via chromosome fusion or intercentromeric recombination.</title>
        <authorList>
            <person name="Coelho M.A."/>
            <person name="David-Palma M."/>
            <person name="Shea T."/>
            <person name="Bowers K."/>
            <person name="McGinley-Smith S."/>
            <person name="Mohammad A.W."/>
            <person name="Gnirke A."/>
            <person name="Yurkov A.M."/>
            <person name="Nowrousian M."/>
            <person name="Sun S."/>
            <person name="Cuomo C.A."/>
            <person name="Heitman J."/>
        </authorList>
    </citation>
    <scope>NUCLEOTIDE SEQUENCE</scope>
    <source>
        <strain evidence="3">CBS 10118</strain>
    </source>
</reference>
<sequence length="312" mass="33644">MIPPEQPKHTYASTHPHPNHIDIPHVDGPPAPATDDLLESPPVVLSADRPPPSRGILKNPLRRASGIDEEGMVVDGVERVPGDHLQWDEANIALTEIQKDSLMKITEPKTPYVRYDAVNDRVLDNDIPGFDLEADQAPKSPNTPLSPGRASFPSTPNSTADNTLFNAQQPPPQDEAPRRPSISSSSSRSASFSLPTKDRPVRPGSSSSSRSSHSSHSGGKPTVPGPEALGATAANTAANSGEVFSDSEDEMDEEQKAKHKEFAKKRNNHYSKEAAFAMKKARELLQKEDEEEEGEGVNGTSGEVNGKMDIDS</sequence>
<dbReference type="PANTHER" id="PTHR12398">
    <property type="entry name" value="PROTEIN PHOSPHATASE INHIBITOR"/>
    <property type="match status" value="1"/>
</dbReference>
<organism evidence="2">
    <name type="scientific">Kwoniella bestiolae CBS 10118</name>
    <dbReference type="NCBI Taxonomy" id="1296100"/>
    <lineage>
        <taxon>Eukaryota</taxon>
        <taxon>Fungi</taxon>
        <taxon>Dikarya</taxon>
        <taxon>Basidiomycota</taxon>
        <taxon>Agaricomycotina</taxon>
        <taxon>Tremellomycetes</taxon>
        <taxon>Tremellales</taxon>
        <taxon>Cryptococcaceae</taxon>
        <taxon>Kwoniella</taxon>
    </lineage>
</organism>
<dbReference type="EMBL" id="CP144548">
    <property type="protein sequence ID" value="WVW86621.1"/>
    <property type="molecule type" value="Genomic_DNA"/>
</dbReference>
<protein>
    <recommendedName>
        <fullName evidence="5">Protein phosphatase inhibitor 2</fullName>
    </recommendedName>
</protein>
<accession>A0A1B9FTR6</accession>
<dbReference type="RefSeq" id="XP_019043235.1">
    <property type="nucleotide sequence ID" value="XM_019194399.1"/>
</dbReference>
<dbReference type="KEGG" id="kbi:30212208"/>
<dbReference type="EMBL" id="KI894025">
    <property type="protein sequence ID" value="OCF22165.1"/>
    <property type="molecule type" value="Genomic_DNA"/>
</dbReference>
<feature type="compositionally biased region" description="Basic residues" evidence="1">
    <location>
        <begin position="257"/>
        <end position="269"/>
    </location>
</feature>
<feature type="compositionally biased region" description="Polar residues" evidence="1">
    <location>
        <begin position="152"/>
        <end position="168"/>
    </location>
</feature>
<dbReference type="Gene3D" id="6.10.250.1050">
    <property type="match status" value="1"/>
</dbReference>
<name>A0A1B9FTR6_9TREE</name>
<reference evidence="3" key="2">
    <citation type="submission" date="2013-07" db="EMBL/GenBank/DDBJ databases">
        <authorList>
            <consortium name="The Broad Institute Genome Sequencing Platform"/>
            <person name="Cuomo C."/>
            <person name="Litvintseva A."/>
            <person name="Chen Y."/>
            <person name="Heitman J."/>
            <person name="Sun S."/>
            <person name="Springer D."/>
            <person name="Dromer F."/>
            <person name="Young S.K."/>
            <person name="Zeng Q."/>
            <person name="Gargeya S."/>
            <person name="Fitzgerald M."/>
            <person name="Abouelleil A."/>
            <person name="Alvarado L."/>
            <person name="Berlin A.M."/>
            <person name="Chapman S.B."/>
            <person name="Dewar J."/>
            <person name="Goldberg J."/>
            <person name="Griggs A."/>
            <person name="Gujja S."/>
            <person name="Hansen M."/>
            <person name="Howarth C."/>
            <person name="Imamovic A."/>
            <person name="Larimer J."/>
            <person name="McCowan C."/>
            <person name="Murphy C."/>
            <person name="Pearson M."/>
            <person name="Priest M."/>
            <person name="Roberts A."/>
            <person name="Saif S."/>
            <person name="Shea T."/>
            <person name="Sykes S."/>
            <person name="Wortman J."/>
            <person name="Nusbaum C."/>
            <person name="Birren B."/>
        </authorList>
    </citation>
    <scope>NUCLEOTIDE SEQUENCE</scope>
    <source>
        <strain evidence="3">CBS 10118</strain>
    </source>
</reference>
<dbReference type="PANTHER" id="PTHR12398:SF20">
    <property type="entry name" value="PROTEIN PHOSPHATASE 1 REGULATORY INHIBITOR SUBUNIT 2"/>
    <property type="match status" value="1"/>
</dbReference>
<dbReference type="OrthoDB" id="551302at2759"/>
<dbReference type="VEuPathDB" id="FungiDB:I302_07809"/>
<evidence type="ECO:0000256" key="1">
    <source>
        <dbReference type="SAM" id="MobiDB-lite"/>
    </source>
</evidence>
<feature type="compositionally biased region" description="Low complexity" evidence="1">
    <location>
        <begin position="205"/>
        <end position="217"/>
    </location>
</feature>
<dbReference type="InterPro" id="IPR007062">
    <property type="entry name" value="PPI-2"/>
</dbReference>
<dbReference type="AlphaFoldDB" id="A0A1B9FTR6"/>
<evidence type="ECO:0008006" key="5">
    <source>
        <dbReference type="Google" id="ProtNLM"/>
    </source>
</evidence>
<dbReference type="Pfam" id="PF04979">
    <property type="entry name" value="IPP-2"/>
    <property type="match status" value="1"/>
</dbReference>
<evidence type="ECO:0000313" key="2">
    <source>
        <dbReference type="EMBL" id="OCF22165.1"/>
    </source>
</evidence>
<dbReference type="GeneID" id="30212208"/>
<gene>
    <name evidence="2" type="ORF">I302_07809</name>
    <name evidence="3" type="ORF">I302_108674</name>
</gene>
<reference evidence="2" key="1">
    <citation type="submission" date="2013-07" db="EMBL/GenBank/DDBJ databases">
        <title>The Genome Sequence of Cryptococcus bestiolae CBS10118.</title>
        <authorList>
            <consortium name="The Broad Institute Genome Sequencing Platform"/>
            <person name="Cuomo C."/>
            <person name="Litvintseva A."/>
            <person name="Chen Y."/>
            <person name="Heitman J."/>
            <person name="Sun S."/>
            <person name="Springer D."/>
            <person name="Dromer F."/>
            <person name="Young S.K."/>
            <person name="Zeng Q."/>
            <person name="Gargeya S."/>
            <person name="Fitzgerald M."/>
            <person name="Abouelleil A."/>
            <person name="Alvarado L."/>
            <person name="Berlin A.M."/>
            <person name="Chapman S.B."/>
            <person name="Dewar J."/>
            <person name="Goldberg J."/>
            <person name="Griggs A."/>
            <person name="Gujja S."/>
            <person name="Hansen M."/>
            <person name="Howarth C."/>
            <person name="Imamovic A."/>
            <person name="Larimer J."/>
            <person name="McCowan C."/>
            <person name="Murphy C."/>
            <person name="Pearson M."/>
            <person name="Priest M."/>
            <person name="Roberts A."/>
            <person name="Saif S."/>
            <person name="Shea T."/>
            <person name="Sykes S."/>
            <person name="Wortman J."/>
            <person name="Nusbaum C."/>
            <person name="Birren B."/>
        </authorList>
    </citation>
    <scope>NUCLEOTIDE SEQUENCE [LARGE SCALE GENOMIC DNA]</scope>
    <source>
        <strain evidence="2">CBS 10118</strain>
    </source>
</reference>
<keyword evidence="4" id="KW-1185">Reference proteome</keyword>
<dbReference type="Proteomes" id="UP000092730">
    <property type="component" value="Chromosome 8"/>
</dbReference>
<evidence type="ECO:0000313" key="4">
    <source>
        <dbReference type="Proteomes" id="UP000092730"/>
    </source>
</evidence>
<reference evidence="2" key="3">
    <citation type="submission" date="2014-01" db="EMBL/GenBank/DDBJ databases">
        <title>Evolution of pathogenesis and genome organization in the Tremellales.</title>
        <authorList>
            <person name="Cuomo C."/>
            <person name="Litvintseva A."/>
            <person name="Heitman J."/>
            <person name="Chen Y."/>
            <person name="Sun S."/>
            <person name="Springer D."/>
            <person name="Dromer F."/>
            <person name="Young S."/>
            <person name="Zeng Q."/>
            <person name="Chapman S."/>
            <person name="Gujja S."/>
            <person name="Saif S."/>
            <person name="Birren B."/>
        </authorList>
    </citation>
    <scope>NUCLEOTIDE SEQUENCE</scope>
    <source>
        <strain evidence="2">CBS 10118</strain>
    </source>
</reference>
<feature type="region of interest" description="Disordered" evidence="1">
    <location>
        <begin position="286"/>
        <end position="312"/>
    </location>
</feature>
<feature type="region of interest" description="Disordered" evidence="1">
    <location>
        <begin position="1"/>
        <end position="59"/>
    </location>
</feature>
<evidence type="ECO:0000313" key="3">
    <source>
        <dbReference type="EMBL" id="WVW86621.1"/>
    </source>
</evidence>
<dbReference type="GO" id="GO:0009966">
    <property type="term" value="P:regulation of signal transduction"/>
    <property type="evidence" value="ECO:0007669"/>
    <property type="project" value="InterPro"/>
</dbReference>
<feature type="compositionally biased region" description="Low complexity" evidence="1">
    <location>
        <begin position="179"/>
        <end position="195"/>
    </location>
</feature>